<protein>
    <submittedName>
        <fullName evidence="4">GNAT family N-acetyltransferase</fullName>
    </submittedName>
</protein>
<dbReference type="Pfam" id="PF00583">
    <property type="entry name" value="Acetyltransf_1"/>
    <property type="match status" value="1"/>
</dbReference>
<dbReference type="Gene3D" id="3.40.630.30">
    <property type="match status" value="1"/>
</dbReference>
<dbReference type="RefSeq" id="WP_171685102.1">
    <property type="nucleotide sequence ID" value="NZ_WHNZ01000042.1"/>
</dbReference>
<dbReference type="PANTHER" id="PTHR43877">
    <property type="entry name" value="AMINOALKYLPHOSPHONATE N-ACETYLTRANSFERASE-RELATED-RELATED"/>
    <property type="match status" value="1"/>
</dbReference>
<dbReference type="CDD" id="cd04301">
    <property type="entry name" value="NAT_SF"/>
    <property type="match status" value="1"/>
</dbReference>
<accession>A0ABX1ZQC2</accession>
<gene>
    <name evidence="4" type="ORF">GC097_19900</name>
</gene>
<dbReference type="InterPro" id="IPR000182">
    <property type="entry name" value="GNAT_dom"/>
</dbReference>
<dbReference type="Proteomes" id="UP000618579">
    <property type="component" value="Unassembled WGS sequence"/>
</dbReference>
<keyword evidence="5" id="KW-1185">Reference proteome</keyword>
<evidence type="ECO:0000256" key="2">
    <source>
        <dbReference type="ARBA" id="ARBA00023315"/>
    </source>
</evidence>
<dbReference type="PANTHER" id="PTHR43877:SF2">
    <property type="entry name" value="AMINOALKYLPHOSPHONATE N-ACETYLTRANSFERASE-RELATED"/>
    <property type="match status" value="1"/>
</dbReference>
<keyword evidence="2" id="KW-0012">Acyltransferase</keyword>
<dbReference type="PROSITE" id="PS51186">
    <property type="entry name" value="GNAT"/>
    <property type="match status" value="1"/>
</dbReference>
<organism evidence="4 5">
    <name type="scientific">Paenibacillus planticolens</name>
    <dbReference type="NCBI Taxonomy" id="2654976"/>
    <lineage>
        <taxon>Bacteria</taxon>
        <taxon>Bacillati</taxon>
        <taxon>Bacillota</taxon>
        <taxon>Bacilli</taxon>
        <taxon>Bacillales</taxon>
        <taxon>Paenibacillaceae</taxon>
        <taxon>Paenibacillus</taxon>
    </lineage>
</organism>
<dbReference type="InterPro" id="IPR016181">
    <property type="entry name" value="Acyl_CoA_acyltransferase"/>
</dbReference>
<name>A0ABX1ZQC2_9BACL</name>
<dbReference type="InterPro" id="IPR050832">
    <property type="entry name" value="Bact_Acetyltransf"/>
</dbReference>
<keyword evidence="1" id="KW-0808">Transferase</keyword>
<feature type="domain" description="N-acetyltransferase" evidence="3">
    <location>
        <begin position="1"/>
        <end position="186"/>
    </location>
</feature>
<proteinExistence type="predicted"/>
<reference evidence="4 5" key="1">
    <citation type="submission" date="2019-10" db="EMBL/GenBank/DDBJ databases">
        <title>Description of Paenibacillus pedi sp. nov.</title>
        <authorList>
            <person name="Carlier A."/>
            <person name="Qi S."/>
        </authorList>
    </citation>
    <scope>NUCLEOTIDE SEQUENCE [LARGE SCALE GENOMIC DNA]</scope>
    <source>
        <strain evidence="4 5">LMG 31457</strain>
    </source>
</reference>
<comment type="caution">
    <text evidence="4">The sequence shown here is derived from an EMBL/GenBank/DDBJ whole genome shotgun (WGS) entry which is preliminary data.</text>
</comment>
<evidence type="ECO:0000259" key="3">
    <source>
        <dbReference type="PROSITE" id="PS51186"/>
    </source>
</evidence>
<evidence type="ECO:0000313" key="4">
    <source>
        <dbReference type="EMBL" id="NOV02275.1"/>
    </source>
</evidence>
<dbReference type="EMBL" id="WHNZ01000042">
    <property type="protein sequence ID" value="NOV02275.1"/>
    <property type="molecule type" value="Genomic_DNA"/>
</dbReference>
<evidence type="ECO:0000313" key="5">
    <source>
        <dbReference type="Proteomes" id="UP000618579"/>
    </source>
</evidence>
<dbReference type="SUPFAM" id="SSF55729">
    <property type="entry name" value="Acyl-CoA N-acyltransferases (Nat)"/>
    <property type="match status" value="1"/>
</dbReference>
<sequence length="186" mass="20978">MSIRYAQPQDAPAVIQLLFDAIQDIGYQLTGAATQDEVLDTLQQFYRQEGNRFSYTNVLVKEEAGQVAGMILCYHGSEAAAIDKPIRDKLRRLKNDPHLTLDKEADEDEYYIDALAVSPASGGRGFGTELIRAAEQQAIQRGYSKIALNVEQYNERACSLYKKLGYSADKETIINKKTFYHMIKPF</sequence>
<evidence type="ECO:0000256" key="1">
    <source>
        <dbReference type="ARBA" id="ARBA00022679"/>
    </source>
</evidence>